<feature type="transmembrane region" description="Helical" evidence="1">
    <location>
        <begin position="70"/>
        <end position="94"/>
    </location>
</feature>
<name>A0ABR3PMT4_9PEZI</name>
<dbReference type="RefSeq" id="XP_069203712.1">
    <property type="nucleotide sequence ID" value="XM_069340238.1"/>
</dbReference>
<reference evidence="2 3" key="1">
    <citation type="submission" date="2024-07" db="EMBL/GenBank/DDBJ databases">
        <title>Draft sequence of the Neodothiora populina.</title>
        <authorList>
            <person name="Drown D.D."/>
            <person name="Schuette U.S."/>
            <person name="Buechlein A.B."/>
            <person name="Rusch D.R."/>
            <person name="Winton L.W."/>
            <person name="Adams G.A."/>
        </authorList>
    </citation>
    <scope>NUCLEOTIDE SEQUENCE [LARGE SCALE GENOMIC DNA]</scope>
    <source>
        <strain evidence="2 3">CPC 39397</strain>
    </source>
</reference>
<keyword evidence="1" id="KW-0472">Membrane</keyword>
<protein>
    <submittedName>
        <fullName evidence="2">Uncharacterized protein</fullName>
    </submittedName>
</protein>
<comment type="caution">
    <text evidence="2">The sequence shown here is derived from an EMBL/GenBank/DDBJ whole genome shotgun (WGS) entry which is preliminary data.</text>
</comment>
<evidence type="ECO:0000313" key="3">
    <source>
        <dbReference type="Proteomes" id="UP001562354"/>
    </source>
</evidence>
<organism evidence="2 3">
    <name type="scientific">Neodothiora populina</name>
    <dbReference type="NCBI Taxonomy" id="2781224"/>
    <lineage>
        <taxon>Eukaryota</taxon>
        <taxon>Fungi</taxon>
        <taxon>Dikarya</taxon>
        <taxon>Ascomycota</taxon>
        <taxon>Pezizomycotina</taxon>
        <taxon>Dothideomycetes</taxon>
        <taxon>Dothideomycetidae</taxon>
        <taxon>Dothideales</taxon>
        <taxon>Dothioraceae</taxon>
        <taxon>Neodothiora</taxon>
    </lineage>
</organism>
<evidence type="ECO:0000256" key="1">
    <source>
        <dbReference type="SAM" id="Phobius"/>
    </source>
</evidence>
<dbReference type="Proteomes" id="UP001562354">
    <property type="component" value="Unassembled WGS sequence"/>
</dbReference>
<keyword evidence="1" id="KW-0812">Transmembrane</keyword>
<keyword evidence="3" id="KW-1185">Reference proteome</keyword>
<accession>A0ABR3PMT4</accession>
<feature type="transmembrane region" description="Helical" evidence="1">
    <location>
        <begin position="106"/>
        <end position="128"/>
    </location>
</feature>
<gene>
    <name evidence="2" type="ORF">AAFC00_001095</name>
</gene>
<dbReference type="EMBL" id="JBFMKM010000003">
    <property type="protein sequence ID" value="KAL1310863.1"/>
    <property type="molecule type" value="Genomic_DNA"/>
</dbReference>
<keyword evidence="1" id="KW-1133">Transmembrane helix</keyword>
<proteinExistence type="predicted"/>
<sequence>MSTTNTPSYRPHNATRAAVAFVSCSATILFGIVVSHRLSAASYEELSIDNYLDQLHLPGSKPSHHSRNQWAWDVLPIIPSAISTVWNLFCMFVLTKDTHDWLPRRLGLSMELVSGVLLIVLGYLSLIFNVVSTKGSQEWLGMPKVDAALMVVGFVLLNISAITHFVLFWFGTRSTTQEVDVEGANVVVETREVATPPPAYVPGISLNTETTSLPGYEETYDENVDAAFEHEKEKDIRIDFREVRWEHM</sequence>
<dbReference type="GeneID" id="95974798"/>
<evidence type="ECO:0000313" key="2">
    <source>
        <dbReference type="EMBL" id="KAL1310863.1"/>
    </source>
</evidence>
<feature type="transmembrane region" description="Helical" evidence="1">
    <location>
        <begin position="148"/>
        <end position="170"/>
    </location>
</feature>